<evidence type="ECO:0000256" key="1">
    <source>
        <dbReference type="ARBA" id="ARBA00008754"/>
    </source>
</evidence>
<dbReference type="RefSeq" id="WP_192024564.1">
    <property type="nucleotide sequence ID" value="NZ_JACYTN010000003.1"/>
</dbReference>
<dbReference type="InterPro" id="IPR036569">
    <property type="entry name" value="RpiB_LacA_LacB_sf"/>
</dbReference>
<dbReference type="SUPFAM" id="SSF89623">
    <property type="entry name" value="Ribose/Galactose isomerase RpiB/AlsB"/>
    <property type="match status" value="1"/>
</dbReference>
<protein>
    <submittedName>
        <fullName evidence="3">Ribose 5-phosphate isomerase B</fullName>
        <ecNumber evidence="3">5.3.1.6</ecNumber>
    </submittedName>
</protein>
<dbReference type="EC" id="5.3.1.6" evidence="3"/>
<dbReference type="PANTHER" id="PTHR43732:SF1">
    <property type="entry name" value="RIBOSE 5-PHOSPHATE ISOMERASE"/>
    <property type="match status" value="1"/>
</dbReference>
<comment type="caution">
    <text evidence="3">The sequence shown here is derived from an EMBL/GenBank/DDBJ whole genome shotgun (WGS) entry which is preliminary data.</text>
</comment>
<keyword evidence="4" id="KW-1185">Reference proteome</keyword>
<organism evidence="3 4">
    <name type="scientific">Paenibacillus arenosi</name>
    <dbReference type="NCBI Taxonomy" id="2774142"/>
    <lineage>
        <taxon>Bacteria</taxon>
        <taxon>Bacillati</taxon>
        <taxon>Bacillota</taxon>
        <taxon>Bacilli</taxon>
        <taxon>Bacillales</taxon>
        <taxon>Paenibacillaceae</taxon>
        <taxon>Paenibacillus</taxon>
    </lineage>
</organism>
<keyword evidence="2 3" id="KW-0413">Isomerase</keyword>
<dbReference type="Proteomes" id="UP000634529">
    <property type="component" value="Unassembled WGS sequence"/>
</dbReference>
<dbReference type="NCBIfam" id="TIGR00689">
    <property type="entry name" value="rpiB_lacA_lacB"/>
    <property type="match status" value="1"/>
</dbReference>
<dbReference type="Pfam" id="PF02502">
    <property type="entry name" value="LacAB_rpiB"/>
    <property type="match status" value="1"/>
</dbReference>
<dbReference type="Gene3D" id="3.40.1400.10">
    <property type="entry name" value="Sugar-phosphate isomerase, RpiB/LacA/LacB"/>
    <property type="match status" value="1"/>
</dbReference>
<dbReference type="EMBL" id="JACYTN010000003">
    <property type="protein sequence ID" value="MBD8498190.1"/>
    <property type="molecule type" value="Genomic_DNA"/>
</dbReference>
<evidence type="ECO:0000256" key="2">
    <source>
        <dbReference type="ARBA" id="ARBA00023235"/>
    </source>
</evidence>
<sequence>MKIAIGADHAGVRLKQDIIEVIQQMGHEVQDYGCDCNQSVDYPDYALPVAEAVVNKEADRGVLICGTGIGMSIAANKVTGIRCALVTDLFSAQATREHNDTNVLALGERVTGPGVAQEIVKVWLSTEFSQGERHAGRLNKVAEIERKYHAAP</sequence>
<dbReference type="GO" id="GO:0004751">
    <property type="term" value="F:ribose-5-phosphate isomerase activity"/>
    <property type="evidence" value="ECO:0007669"/>
    <property type="project" value="UniProtKB-EC"/>
</dbReference>
<dbReference type="InterPro" id="IPR051812">
    <property type="entry name" value="SPI_LacAB/RpiB"/>
</dbReference>
<evidence type="ECO:0000313" key="4">
    <source>
        <dbReference type="Proteomes" id="UP000634529"/>
    </source>
</evidence>
<dbReference type="PIRSF" id="PIRSF005384">
    <property type="entry name" value="RpiB_LacA_B"/>
    <property type="match status" value="1"/>
</dbReference>
<evidence type="ECO:0000313" key="3">
    <source>
        <dbReference type="EMBL" id="MBD8498190.1"/>
    </source>
</evidence>
<accession>A0ABR9AVN6</accession>
<proteinExistence type="inferred from homology"/>
<dbReference type="NCBIfam" id="TIGR01120">
    <property type="entry name" value="rpiB"/>
    <property type="match status" value="1"/>
</dbReference>
<gene>
    <name evidence="3" type="primary">rpiB</name>
    <name evidence="3" type="ORF">IFO66_07695</name>
</gene>
<dbReference type="InterPro" id="IPR003500">
    <property type="entry name" value="RpiB_LacA_LacB"/>
</dbReference>
<dbReference type="PANTHER" id="PTHR43732">
    <property type="entry name" value="RIBOSE 5-PHOSPHATE ISOMERASE-RELATED"/>
    <property type="match status" value="1"/>
</dbReference>
<comment type="similarity">
    <text evidence="1">Belongs to the LacAB/RpiB family.</text>
</comment>
<reference evidence="3 4" key="1">
    <citation type="submission" date="2020-09" db="EMBL/GenBank/DDBJ databases">
        <title>Paenibacillus sp. CAU 1523 isolated from sand of Haeundae Beach.</title>
        <authorList>
            <person name="Kim W."/>
        </authorList>
    </citation>
    <scope>NUCLEOTIDE SEQUENCE [LARGE SCALE GENOMIC DNA]</scope>
    <source>
        <strain evidence="3 4">CAU 1523</strain>
    </source>
</reference>
<dbReference type="InterPro" id="IPR004785">
    <property type="entry name" value="RpiB"/>
</dbReference>
<name>A0ABR9AVN6_9BACL</name>
<dbReference type="NCBIfam" id="NF004051">
    <property type="entry name" value="PRK05571.1"/>
    <property type="match status" value="1"/>
</dbReference>